<dbReference type="SUPFAM" id="SSF63748">
    <property type="entry name" value="Tudor/PWWP/MBT"/>
    <property type="match status" value="1"/>
</dbReference>
<dbReference type="SMART" id="SM00322">
    <property type="entry name" value="KH"/>
    <property type="match status" value="2"/>
</dbReference>
<evidence type="ECO:0000256" key="1">
    <source>
        <dbReference type="PROSITE-ProRule" id="PRU00117"/>
    </source>
</evidence>
<dbReference type="PANTHER" id="PTHR22948:SF18">
    <property type="entry name" value="TUDOR AND KH DOMAIN-CONTAINING PROTEIN"/>
    <property type="match status" value="1"/>
</dbReference>
<dbReference type="InterPro" id="IPR004087">
    <property type="entry name" value="KH_dom"/>
</dbReference>
<dbReference type="SUPFAM" id="SSF54791">
    <property type="entry name" value="Eukaryotic type KH-domain (KH-domain type I)"/>
    <property type="match status" value="2"/>
</dbReference>
<sequence length="1013" mass="110752">MQAMGGMEGSWSSLSSWKKAALVVSLPVGITVGYVLYHRFRNDSAEKERVEESRMTIPLEVYRSIIKHQASFLDQIGQQTGAQVMVLGETQDKGTVCFQLQGSAEQVFLAKCALDKLTSDSEVISDIMEVPQTAFGRIIGRGGDTLKLICRSSGARVTCPRDRSRNLGEKGKISIMGTRREVQSAREMIMEKVFENEEVRRRISQASALRQKRRPPELEVNGSQLAAVQPAQEPPTEVPKPSVSGTKDQGIVQVNGTRGIPDSNQIWSKELPESECEDGEDHTPVSPLGVSKFESNSHCFVLLCLSVPSPDLSFQPDEHLEVYVSAVENPQHFWIQILGVRSLQLDKLTAEMNRFYSNGTQTQQKVHAVVVGDIVAAPYRDHGTWNRARVLGVLENGLVDVYYVDFGDNGELPLESLRPMRSDFLSLPFQAIECSLAGVRPAGETWTEEALNDFDQLTYCAQWKPLLAKLCSYSHSEISSWPSVQLYDNGHSKALDLGEELIRLGHAVRCQDSGDGGLRGERDDHGSLQKMLDDVTGATSELSLSCISLSGKILIICCAQWGCLPVPVGYRMQEGCSAKGVGSWVMQQGAVILDTNSINLLESLRADVDHTSSIQFANSSLSHLNSTLSPMDASELPSYPLLSASLVELSEASDQTAAEIGGYLQSKTYSGSIQQFHLTCEVSNSSENSSCVEVLTSAMTSLSLYDEVFLSGDSGSSSAVASEVTVSSDSKGPDTSSSSDGIRGVWYYLSSEDASTSSEIMTLPTSSPSYPLSELESGTPISSLSSPCLDRSGSVENREKVKTEVCGLTKDLVESRDCNSSVSHLADHFCMESEVCVISEEETGSEKSWLGKKKRNLHKRENITEGDCFSVQNILKCERACTLQGRPGEEQLHVHLQQQDKDPFWYPSTSGGAIQTNGEAETVQNSKSPSYNNHCVLNEFRLRKGKSKNDGVWKNGLCTFHLQSQMQKQLKRGALILILRCSVWVVAQHSSNINSLCHGLQCYGMRGGANGCG</sequence>
<dbReference type="Pfam" id="PF00013">
    <property type="entry name" value="KH_1"/>
    <property type="match status" value="1"/>
</dbReference>
<dbReference type="OrthoDB" id="9995375at2759"/>
<organism evidence="4 5">
    <name type="scientific">Albula glossodonta</name>
    <name type="common">roundjaw bonefish</name>
    <dbReference type="NCBI Taxonomy" id="121402"/>
    <lineage>
        <taxon>Eukaryota</taxon>
        <taxon>Metazoa</taxon>
        <taxon>Chordata</taxon>
        <taxon>Craniata</taxon>
        <taxon>Vertebrata</taxon>
        <taxon>Euteleostomi</taxon>
        <taxon>Actinopterygii</taxon>
        <taxon>Neopterygii</taxon>
        <taxon>Teleostei</taxon>
        <taxon>Albuliformes</taxon>
        <taxon>Albulidae</taxon>
        <taxon>Albula</taxon>
    </lineage>
</organism>
<dbReference type="SMART" id="SM00333">
    <property type="entry name" value="TUDOR"/>
    <property type="match status" value="1"/>
</dbReference>
<feature type="region of interest" description="Disordered" evidence="2">
    <location>
        <begin position="205"/>
        <end position="265"/>
    </location>
</feature>
<evidence type="ECO:0000313" key="4">
    <source>
        <dbReference type="EMBL" id="KAG9350348.1"/>
    </source>
</evidence>
<dbReference type="Proteomes" id="UP000824540">
    <property type="component" value="Unassembled WGS sequence"/>
</dbReference>
<protein>
    <recommendedName>
        <fullName evidence="3">Tudor domain-containing protein</fullName>
    </recommendedName>
</protein>
<evidence type="ECO:0000256" key="2">
    <source>
        <dbReference type="SAM" id="MobiDB-lite"/>
    </source>
</evidence>
<feature type="compositionally biased region" description="Polar residues" evidence="2">
    <location>
        <begin position="243"/>
        <end position="265"/>
    </location>
</feature>
<dbReference type="InterPro" id="IPR036612">
    <property type="entry name" value="KH_dom_type_1_sf"/>
</dbReference>
<dbReference type="Gene3D" id="2.40.50.90">
    <property type="match status" value="1"/>
</dbReference>
<proteinExistence type="predicted"/>
<dbReference type="PANTHER" id="PTHR22948">
    <property type="entry name" value="TUDOR DOMAIN CONTAINING PROTEIN"/>
    <property type="match status" value="1"/>
</dbReference>
<dbReference type="Pfam" id="PF00567">
    <property type="entry name" value="TUDOR"/>
    <property type="match status" value="1"/>
</dbReference>
<dbReference type="CDD" id="cd00105">
    <property type="entry name" value="KH-I"/>
    <property type="match status" value="1"/>
</dbReference>
<dbReference type="GO" id="GO:0005739">
    <property type="term" value="C:mitochondrion"/>
    <property type="evidence" value="ECO:0007669"/>
    <property type="project" value="UniProtKB-ARBA"/>
</dbReference>
<evidence type="ECO:0000313" key="5">
    <source>
        <dbReference type="Proteomes" id="UP000824540"/>
    </source>
</evidence>
<dbReference type="InterPro" id="IPR035437">
    <property type="entry name" value="SNase_OB-fold_sf"/>
</dbReference>
<dbReference type="GO" id="GO:0034587">
    <property type="term" value="P:piRNA processing"/>
    <property type="evidence" value="ECO:0007669"/>
    <property type="project" value="TreeGrafter"/>
</dbReference>
<feature type="region of interest" description="Disordered" evidence="2">
    <location>
        <begin position="769"/>
        <end position="790"/>
    </location>
</feature>
<keyword evidence="1" id="KW-0694">RNA-binding</keyword>
<dbReference type="Gene3D" id="3.30.310.210">
    <property type="match status" value="1"/>
</dbReference>
<dbReference type="InterPro" id="IPR002999">
    <property type="entry name" value="Tudor"/>
</dbReference>
<dbReference type="CDD" id="cd20412">
    <property type="entry name" value="Tudor_TDRD2"/>
    <property type="match status" value="1"/>
</dbReference>
<accession>A0A8T2PL72</accession>
<dbReference type="AlphaFoldDB" id="A0A8T2PL72"/>
<dbReference type="GO" id="GO:0003723">
    <property type="term" value="F:RNA binding"/>
    <property type="evidence" value="ECO:0007669"/>
    <property type="project" value="UniProtKB-UniRule"/>
</dbReference>
<dbReference type="PROSITE" id="PS50304">
    <property type="entry name" value="TUDOR"/>
    <property type="match status" value="1"/>
</dbReference>
<dbReference type="InterPro" id="IPR047380">
    <property type="entry name" value="TDRD2-like_tudor"/>
</dbReference>
<dbReference type="GO" id="GO:0007283">
    <property type="term" value="P:spermatogenesis"/>
    <property type="evidence" value="ECO:0007669"/>
    <property type="project" value="TreeGrafter"/>
</dbReference>
<dbReference type="Gene3D" id="2.30.30.140">
    <property type="match status" value="1"/>
</dbReference>
<comment type="caution">
    <text evidence="4">The sequence shown here is derived from an EMBL/GenBank/DDBJ whole genome shotgun (WGS) entry which is preliminary data.</text>
</comment>
<evidence type="ECO:0000259" key="3">
    <source>
        <dbReference type="PROSITE" id="PS50304"/>
    </source>
</evidence>
<dbReference type="GO" id="GO:0030719">
    <property type="term" value="P:P granule organization"/>
    <property type="evidence" value="ECO:0007669"/>
    <property type="project" value="TreeGrafter"/>
</dbReference>
<keyword evidence="5" id="KW-1185">Reference proteome</keyword>
<dbReference type="InterPro" id="IPR004088">
    <property type="entry name" value="KH_dom_type_1"/>
</dbReference>
<dbReference type="GO" id="GO:0043186">
    <property type="term" value="C:P granule"/>
    <property type="evidence" value="ECO:0007669"/>
    <property type="project" value="TreeGrafter"/>
</dbReference>
<gene>
    <name evidence="4" type="ORF">JZ751_026702</name>
</gene>
<dbReference type="InterPro" id="IPR050621">
    <property type="entry name" value="Tudor_domain_containing"/>
</dbReference>
<feature type="domain" description="Tudor" evidence="3">
    <location>
        <begin position="368"/>
        <end position="427"/>
    </location>
</feature>
<reference evidence="4" key="1">
    <citation type="thesis" date="2021" institute="BYU ScholarsArchive" country="Provo, UT, USA">
        <title>Applications of and Algorithms for Genome Assembly and Genomic Analyses with an Emphasis on Marine Teleosts.</title>
        <authorList>
            <person name="Pickett B.D."/>
        </authorList>
    </citation>
    <scope>NUCLEOTIDE SEQUENCE</scope>
    <source>
        <strain evidence="4">HI-2016</strain>
    </source>
</reference>
<name>A0A8T2PL72_9TELE</name>
<dbReference type="EMBL" id="JAFBMS010000008">
    <property type="protein sequence ID" value="KAG9350348.1"/>
    <property type="molecule type" value="Genomic_DNA"/>
</dbReference>
<dbReference type="PROSITE" id="PS50084">
    <property type="entry name" value="KH_TYPE_1"/>
    <property type="match status" value="1"/>
</dbReference>